<dbReference type="InParanoid" id="G2YYD6"/>
<dbReference type="AlphaFoldDB" id="G2YYD6"/>
<evidence type="ECO:0000256" key="1">
    <source>
        <dbReference type="SAM" id="MobiDB-lite"/>
    </source>
</evidence>
<reference evidence="3" key="1">
    <citation type="journal article" date="2011" name="PLoS Genet.">
        <title>Genomic analysis of the necrotrophic fungal pathogens Sclerotinia sclerotiorum and Botrytis cinerea.</title>
        <authorList>
            <person name="Amselem J."/>
            <person name="Cuomo C.A."/>
            <person name="van Kan J.A."/>
            <person name="Viaud M."/>
            <person name="Benito E.P."/>
            <person name="Couloux A."/>
            <person name="Coutinho P.M."/>
            <person name="de Vries R.P."/>
            <person name="Dyer P.S."/>
            <person name="Fillinger S."/>
            <person name="Fournier E."/>
            <person name="Gout L."/>
            <person name="Hahn M."/>
            <person name="Kohn L."/>
            <person name="Lapalu N."/>
            <person name="Plummer K.M."/>
            <person name="Pradier J.M."/>
            <person name="Quevillon E."/>
            <person name="Sharon A."/>
            <person name="Simon A."/>
            <person name="ten Have A."/>
            <person name="Tudzynski B."/>
            <person name="Tudzynski P."/>
            <person name="Wincker P."/>
            <person name="Andrew M."/>
            <person name="Anthouard V."/>
            <person name="Beever R.E."/>
            <person name="Beffa R."/>
            <person name="Benoit I."/>
            <person name="Bouzid O."/>
            <person name="Brault B."/>
            <person name="Chen Z."/>
            <person name="Choquer M."/>
            <person name="Collemare J."/>
            <person name="Cotton P."/>
            <person name="Danchin E.G."/>
            <person name="Da Silva C."/>
            <person name="Gautier A."/>
            <person name="Giraud C."/>
            <person name="Giraud T."/>
            <person name="Gonzalez C."/>
            <person name="Grossetete S."/>
            <person name="Guldener U."/>
            <person name="Henrissat B."/>
            <person name="Howlett B.J."/>
            <person name="Kodira C."/>
            <person name="Kretschmer M."/>
            <person name="Lappartient A."/>
            <person name="Leroch M."/>
            <person name="Levis C."/>
            <person name="Mauceli E."/>
            <person name="Neuveglise C."/>
            <person name="Oeser B."/>
            <person name="Pearson M."/>
            <person name="Poulain J."/>
            <person name="Poussereau N."/>
            <person name="Quesneville H."/>
            <person name="Rascle C."/>
            <person name="Schumacher J."/>
            <person name="Segurens B."/>
            <person name="Sexton A."/>
            <person name="Silva E."/>
            <person name="Sirven C."/>
            <person name="Soanes D.M."/>
            <person name="Talbot N.J."/>
            <person name="Templeton M."/>
            <person name="Yandava C."/>
            <person name="Yarden O."/>
            <person name="Zeng Q."/>
            <person name="Rollins J.A."/>
            <person name="Lebrun M.H."/>
            <person name="Dickman M."/>
        </authorList>
    </citation>
    <scope>NUCLEOTIDE SEQUENCE [LARGE SCALE GENOMIC DNA]</scope>
    <source>
        <strain evidence="3">T4</strain>
    </source>
</reference>
<feature type="compositionally biased region" description="Polar residues" evidence="1">
    <location>
        <begin position="1"/>
        <end position="12"/>
    </location>
</feature>
<evidence type="ECO:0000313" key="2">
    <source>
        <dbReference type="EMBL" id="CCD56634.1"/>
    </source>
</evidence>
<dbReference type="EMBL" id="FQ790361">
    <property type="protein sequence ID" value="CCD56634.1"/>
    <property type="molecule type" value="Genomic_DNA"/>
</dbReference>
<dbReference type="OrthoDB" id="3528358at2759"/>
<evidence type="ECO:0000313" key="3">
    <source>
        <dbReference type="Proteomes" id="UP000008177"/>
    </source>
</evidence>
<dbReference type="Proteomes" id="UP000008177">
    <property type="component" value="Unplaced contigs"/>
</dbReference>
<name>G2YYD6_BOTF4</name>
<gene>
    <name evidence="2" type="ORF">BofuT4_P144420.1</name>
</gene>
<feature type="region of interest" description="Disordered" evidence="1">
    <location>
        <begin position="1"/>
        <end position="27"/>
    </location>
</feature>
<sequence>MNVSKVTNSPKNVGSHAKAPGITPELPDPNTQDVLNYNILKRFQKYFLPQREHFMRTLDLGRKVKPKFIFDVNPYCLEDLPEFIVEVGFKRWRLDEHRQPIWKLCRSAFFAQDPLTFPHSQFIIVSSEHALDDQIIQRLYCDRYKPFSPKLNGQYIKQNNKRTIVAIATSDSPLYEPFDQRLSGEKYDPDYRDLCWARVWKLKRGPPDRSLAKRIMDAERLALIKEARCGLDVLFATND</sequence>
<proteinExistence type="predicted"/>
<protein>
    <submittedName>
        <fullName evidence="2">Uncharacterized protein</fullName>
    </submittedName>
</protein>
<dbReference type="HOGENOM" id="CLU_1160965_0_0_1"/>
<accession>G2YYD6</accession>
<organism evidence="2 3">
    <name type="scientific">Botryotinia fuckeliana (strain T4)</name>
    <name type="common">Noble rot fungus</name>
    <name type="synonym">Botrytis cinerea</name>
    <dbReference type="NCBI Taxonomy" id="999810"/>
    <lineage>
        <taxon>Eukaryota</taxon>
        <taxon>Fungi</taxon>
        <taxon>Dikarya</taxon>
        <taxon>Ascomycota</taxon>
        <taxon>Pezizomycotina</taxon>
        <taxon>Leotiomycetes</taxon>
        <taxon>Helotiales</taxon>
        <taxon>Sclerotiniaceae</taxon>
        <taxon>Botrytis</taxon>
    </lineage>
</organism>